<evidence type="ECO:0008006" key="4">
    <source>
        <dbReference type="Google" id="ProtNLM"/>
    </source>
</evidence>
<dbReference type="EMBL" id="ACZI02000002">
    <property type="protein sequence ID" value="EFV13450.2"/>
    <property type="molecule type" value="Genomic_DNA"/>
</dbReference>
<proteinExistence type="predicted"/>
<dbReference type="STRING" id="679197.HMPREF9336_01701"/>
<comment type="caution">
    <text evidence="2">The sequence shown here is derived from an EMBL/GenBank/DDBJ whole genome shotgun (WGS) entry which is preliminary data.</text>
</comment>
<dbReference type="Proteomes" id="UP000004816">
    <property type="component" value="Unassembled WGS sequence"/>
</dbReference>
<keyword evidence="3" id="KW-1185">Reference proteome</keyword>
<sequence length="398" mass="43420">MRTLRPPFFLALVFMSLVSACSPEDQRPVGGASPLYPVPHAQLPPLSADSPKLPDGSILTYRSGRDVVLMFGGGSAQRIAFSADRFGGFSLTSDRRFAFAPFKEAPNGKEVGIAVVDLQTREMKVIRCACGRTLPGGGSTVLWWEYPDRIMTLDLRRGNPAPEILRVVKLPDSENDNSPRRTERKSPTIELLGASQGMVILQKLAQPELVSGGPYDLYVVQSDGSVRPLGQTPLPGVTAYASFRDDGKFFAYAMVQHLDASFRAWSVAVIDTTAWQTETSDIEDAPNPHAVPVINGMWWSPADALEVGYESWDHESPPGEIGLITKPNVYKFAENRWRQVTSDGATWVFDFTPKTAAVLVPTDPNKAFGAANLYLQADGKRWLLSEDASAPSGFVTGD</sequence>
<gene>
    <name evidence="2" type="ORF">HMPREF9336_01701</name>
</gene>
<dbReference type="AlphaFoldDB" id="E5XQC9"/>
<protein>
    <recommendedName>
        <fullName evidence="4">Lipoprotein</fullName>
    </recommendedName>
</protein>
<dbReference type="PROSITE" id="PS51257">
    <property type="entry name" value="PROKAR_LIPOPROTEIN"/>
    <property type="match status" value="1"/>
</dbReference>
<feature type="signal peptide" evidence="1">
    <location>
        <begin position="1"/>
        <end position="20"/>
    </location>
</feature>
<accession>E5XQC9</accession>
<organism evidence="2 3">
    <name type="scientific">Segniliparus rugosus (strain ATCC BAA-974 / DSM 45345 / CCUG 50838 / CIP 108380 / JCM 13579 / CDC 945)</name>
    <dbReference type="NCBI Taxonomy" id="679197"/>
    <lineage>
        <taxon>Bacteria</taxon>
        <taxon>Bacillati</taxon>
        <taxon>Actinomycetota</taxon>
        <taxon>Actinomycetes</taxon>
        <taxon>Mycobacteriales</taxon>
        <taxon>Segniliparaceae</taxon>
        <taxon>Segniliparus</taxon>
    </lineage>
</organism>
<evidence type="ECO:0000313" key="2">
    <source>
        <dbReference type="EMBL" id="EFV13450.2"/>
    </source>
</evidence>
<evidence type="ECO:0000256" key="1">
    <source>
        <dbReference type="SAM" id="SignalP"/>
    </source>
</evidence>
<name>E5XQC9_SEGRC</name>
<evidence type="ECO:0000313" key="3">
    <source>
        <dbReference type="Proteomes" id="UP000004816"/>
    </source>
</evidence>
<dbReference type="HOGENOM" id="CLU_715369_0_0_11"/>
<keyword evidence="1" id="KW-0732">Signal</keyword>
<reference evidence="2 3" key="1">
    <citation type="journal article" date="2011" name="Stand. Genomic Sci.">
        <title>High quality draft genome sequence of Segniliparus rugosus CDC 945(T)= (ATCC BAA-974(T)).</title>
        <authorList>
            <person name="Earl A.M."/>
            <person name="Desjardins C.A."/>
            <person name="Fitzgerald M.G."/>
            <person name="Arachchi H.M."/>
            <person name="Zeng Q."/>
            <person name="Mehta T."/>
            <person name="Griggs A."/>
            <person name="Birren B.W."/>
            <person name="Toney N.C."/>
            <person name="Carr J."/>
            <person name="Posey J."/>
            <person name="Butler W.R."/>
        </authorList>
    </citation>
    <scope>NUCLEOTIDE SEQUENCE [LARGE SCALE GENOMIC DNA]</scope>
    <source>
        <strain evidence="3">ATCC BAA-974 / DSM 45345 / CCUG 50838 / CIP 108380 / JCM 13579 / CDC 945</strain>
    </source>
</reference>
<feature type="chain" id="PRO_5003202971" description="Lipoprotein" evidence="1">
    <location>
        <begin position="21"/>
        <end position="398"/>
    </location>
</feature>
<dbReference type="eggNOG" id="ENOG502ZXMD">
    <property type="taxonomic scope" value="Bacteria"/>
</dbReference>